<gene>
    <name evidence="4" type="ORF">HLB23_23740</name>
</gene>
<dbReference type="RefSeq" id="WP_067523973.1">
    <property type="nucleotide sequence ID" value="NZ_JABELX010000008.1"/>
</dbReference>
<dbReference type="SUPFAM" id="SSF51735">
    <property type="entry name" value="NAD(P)-binding Rossmann-fold domains"/>
    <property type="match status" value="1"/>
</dbReference>
<dbReference type="PANTHER" id="PTHR43391">
    <property type="entry name" value="RETINOL DEHYDROGENASE-RELATED"/>
    <property type="match status" value="1"/>
</dbReference>
<dbReference type="InterPro" id="IPR036291">
    <property type="entry name" value="NAD(P)-bd_dom_sf"/>
</dbReference>
<evidence type="ECO:0000256" key="2">
    <source>
        <dbReference type="ARBA" id="ARBA00023002"/>
    </source>
</evidence>
<comment type="similarity">
    <text evidence="1 3">Belongs to the short-chain dehydrogenases/reductases (SDR) family.</text>
</comment>
<dbReference type="Gene3D" id="3.40.50.720">
    <property type="entry name" value="NAD(P)-binding Rossmann-like Domain"/>
    <property type="match status" value="1"/>
</dbReference>
<sequence>MTSQQSVFISGAAAGIGRAIAERFAAGGWLVGRYDIDEAAVRAAGSGPAGRLDVTDPASWTRSLTEFHNAAGRLDVLVNNAGILTSGSFTGIPLARHHQIIDVNVNGLLSGCHLAFDHLRNTPGAQVINLCSASAFYGQPGLVSYAASKSAVASITEGLDLEWRTHGITVRDIQPSFVSTAMARAAGEAGALARLGVHLTPEDIAEAVWRTAHRRPGRVHIPVGPHARILGPATRLAPARLARAAAAFIARA</sequence>
<dbReference type="NCBIfam" id="NF006123">
    <property type="entry name" value="PRK08267.1"/>
    <property type="match status" value="1"/>
</dbReference>
<dbReference type="Proteomes" id="UP000586827">
    <property type="component" value="Unassembled WGS sequence"/>
</dbReference>
<accession>A0A849C2A1</accession>
<proteinExistence type="inferred from homology"/>
<reference evidence="4 5" key="1">
    <citation type="submission" date="2020-05" db="EMBL/GenBank/DDBJ databases">
        <title>MicrobeNet Type strains.</title>
        <authorList>
            <person name="Nicholson A.C."/>
        </authorList>
    </citation>
    <scope>NUCLEOTIDE SEQUENCE [LARGE SCALE GENOMIC DNA]</scope>
    <source>
        <strain evidence="4 5">JCM 3224</strain>
    </source>
</reference>
<dbReference type="GO" id="GO:0016491">
    <property type="term" value="F:oxidoreductase activity"/>
    <property type="evidence" value="ECO:0007669"/>
    <property type="project" value="UniProtKB-KW"/>
</dbReference>
<dbReference type="EMBL" id="JABELX010000008">
    <property type="protein sequence ID" value="NNH72832.1"/>
    <property type="molecule type" value="Genomic_DNA"/>
</dbReference>
<keyword evidence="5" id="KW-1185">Reference proteome</keyword>
<evidence type="ECO:0000313" key="5">
    <source>
        <dbReference type="Proteomes" id="UP000586827"/>
    </source>
</evidence>
<dbReference type="Pfam" id="PF00106">
    <property type="entry name" value="adh_short"/>
    <property type="match status" value="1"/>
</dbReference>
<dbReference type="PRINTS" id="PR00081">
    <property type="entry name" value="GDHRDH"/>
</dbReference>
<dbReference type="PANTHER" id="PTHR43391:SF82">
    <property type="entry name" value="OXIDOREDUCTASE SADH-RELATED"/>
    <property type="match status" value="1"/>
</dbReference>
<dbReference type="PRINTS" id="PR00080">
    <property type="entry name" value="SDRFAMILY"/>
</dbReference>
<name>A0A849C2A1_9NOCA</name>
<evidence type="ECO:0000313" key="4">
    <source>
        <dbReference type="EMBL" id="NNH72832.1"/>
    </source>
</evidence>
<evidence type="ECO:0000256" key="1">
    <source>
        <dbReference type="ARBA" id="ARBA00006484"/>
    </source>
</evidence>
<dbReference type="AlphaFoldDB" id="A0A849C2A1"/>
<protein>
    <submittedName>
        <fullName evidence="4">SDR family oxidoreductase</fullName>
    </submittedName>
</protein>
<organism evidence="4 5">
    <name type="scientific">Nocardia uniformis</name>
    <dbReference type="NCBI Taxonomy" id="53432"/>
    <lineage>
        <taxon>Bacteria</taxon>
        <taxon>Bacillati</taxon>
        <taxon>Actinomycetota</taxon>
        <taxon>Actinomycetes</taxon>
        <taxon>Mycobacteriales</taxon>
        <taxon>Nocardiaceae</taxon>
        <taxon>Nocardia</taxon>
    </lineage>
</organism>
<evidence type="ECO:0000256" key="3">
    <source>
        <dbReference type="RuleBase" id="RU000363"/>
    </source>
</evidence>
<dbReference type="InterPro" id="IPR002347">
    <property type="entry name" value="SDR_fam"/>
</dbReference>
<keyword evidence="2" id="KW-0560">Oxidoreductase</keyword>
<comment type="caution">
    <text evidence="4">The sequence shown here is derived from an EMBL/GenBank/DDBJ whole genome shotgun (WGS) entry which is preliminary data.</text>
</comment>